<gene>
    <name evidence="1" type="ORF">FB465_5762</name>
</gene>
<accession>A0A561EYB7</accession>
<reference evidence="1 2" key="1">
    <citation type="submission" date="2019-06" db="EMBL/GenBank/DDBJ databases">
        <title>Sequencing the genomes of 1000 actinobacteria strains.</title>
        <authorList>
            <person name="Klenk H.-P."/>
        </authorList>
    </citation>
    <scope>NUCLEOTIDE SEQUENCE [LARGE SCALE GENOMIC DNA]</scope>
    <source>
        <strain evidence="1 2">DSM 41649</strain>
    </source>
</reference>
<comment type="caution">
    <text evidence="1">The sequence shown here is derived from an EMBL/GenBank/DDBJ whole genome shotgun (WGS) entry which is preliminary data.</text>
</comment>
<sequence length="257" mass="28553">MPLAHYGVAIGTFHDFSRDPTHDFGHWYHGHLSLDTPEGVYQAALDVDAPASVGVSYRLVDDLRVADIATVRALANGFHPLASVLSSGALDYVRSPLLRNRLWFEWLSSLTGTVYRTVSKPPPGSPSYGPDLADSLAERLLQLRRKIEGDRWFGGLHPHLRFFPWVSSNGDNALDVLVPYLQASTRIYVFGQRFTTGLGVHDVHLNQGDPLGSQWYATDGIWQDGAVMCERADGRVVVWQIKFNTQSLTTDDSGHPR</sequence>
<organism evidence="1 2">
    <name type="scientific">Kitasatospora atroaurantiaca</name>
    <dbReference type="NCBI Taxonomy" id="285545"/>
    <lineage>
        <taxon>Bacteria</taxon>
        <taxon>Bacillati</taxon>
        <taxon>Actinomycetota</taxon>
        <taxon>Actinomycetes</taxon>
        <taxon>Kitasatosporales</taxon>
        <taxon>Streptomycetaceae</taxon>
        <taxon>Kitasatospora</taxon>
    </lineage>
</organism>
<proteinExistence type="predicted"/>
<name>A0A561EYB7_9ACTN</name>
<dbReference type="Pfam" id="PF10042">
    <property type="entry name" value="DUF2278"/>
    <property type="match status" value="1"/>
</dbReference>
<dbReference type="InterPro" id="IPR019268">
    <property type="entry name" value="DUF2278"/>
</dbReference>
<evidence type="ECO:0000313" key="1">
    <source>
        <dbReference type="EMBL" id="TWE20608.1"/>
    </source>
</evidence>
<dbReference type="AlphaFoldDB" id="A0A561EYB7"/>
<dbReference type="RefSeq" id="WP_145795064.1">
    <property type="nucleotide sequence ID" value="NZ_BAAABR010000047.1"/>
</dbReference>
<dbReference type="Proteomes" id="UP000318416">
    <property type="component" value="Unassembled WGS sequence"/>
</dbReference>
<keyword evidence="2" id="KW-1185">Reference proteome</keyword>
<protein>
    <submittedName>
        <fullName evidence="1">Uncharacterized protein DUF2278</fullName>
    </submittedName>
</protein>
<dbReference type="EMBL" id="VIVR01000001">
    <property type="protein sequence ID" value="TWE20608.1"/>
    <property type="molecule type" value="Genomic_DNA"/>
</dbReference>
<dbReference type="OrthoDB" id="291334at2"/>
<evidence type="ECO:0000313" key="2">
    <source>
        <dbReference type="Proteomes" id="UP000318416"/>
    </source>
</evidence>